<sequence>MTPSFRYVSFSFFAFLALQQAAFGLICYSCGFCNTVNSNIATSNVPDNAGYSCRKSITLAGSKVITTIRDAVTSCSEVDAVILGSGFRTTCCRTDRCNSGIATSSSIGLSLALVSLVVLFKMF</sequence>
<accession>A0A815H7L1</accession>
<evidence type="ECO:0000313" key="5">
    <source>
        <dbReference type="Proteomes" id="UP000663870"/>
    </source>
</evidence>
<keyword evidence="1" id="KW-0472">Membrane</keyword>
<keyword evidence="5" id="KW-1185">Reference proteome</keyword>
<dbReference type="Proteomes" id="UP000663870">
    <property type="component" value="Unassembled WGS sequence"/>
</dbReference>
<protein>
    <submittedName>
        <fullName evidence="4">Uncharacterized protein</fullName>
    </submittedName>
</protein>
<gene>
    <name evidence="4" type="ORF">JXQ802_LOCUS32073</name>
    <name evidence="3" type="ORF">PYM288_LOCUS21052</name>
</gene>
<dbReference type="InterPro" id="IPR045860">
    <property type="entry name" value="Snake_toxin-like_sf"/>
</dbReference>
<evidence type="ECO:0000256" key="1">
    <source>
        <dbReference type="SAM" id="Phobius"/>
    </source>
</evidence>
<name>A0A815H7L1_9BILA</name>
<reference evidence="4" key="1">
    <citation type="submission" date="2021-02" db="EMBL/GenBank/DDBJ databases">
        <authorList>
            <person name="Nowell W R."/>
        </authorList>
    </citation>
    <scope>NUCLEOTIDE SEQUENCE</scope>
</reference>
<dbReference type="EMBL" id="CAJNOH010000807">
    <property type="protein sequence ID" value="CAF1127845.1"/>
    <property type="molecule type" value="Genomic_DNA"/>
</dbReference>
<comment type="caution">
    <text evidence="4">The sequence shown here is derived from an EMBL/GenBank/DDBJ whole genome shotgun (WGS) entry which is preliminary data.</text>
</comment>
<dbReference type="EMBL" id="CAJNOL010001393">
    <property type="protein sequence ID" value="CAF1350641.1"/>
    <property type="molecule type" value="Genomic_DNA"/>
</dbReference>
<keyword evidence="2" id="KW-0732">Signal</keyword>
<proteinExistence type="predicted"/>
<evidence type="ECO:0000313" key="3">
    <source>
        <dbReference type="EMBL" id="CAF1127845.1"/>
    </source>
</evidence>
<dbReference type="SUPFAM" id="SSF57302">
    <property type="entry name" value="Snake toxin-like"/>
    <property type="match status" value="1"/>
</dbReference>
<keyword evidence="1" id="KW-0812">Transmembrane</keyword>
<evidence type="ECO:0000313" key="4">
    <source>
        <dbReference type="EMBL" id="CAF1350641.1"/>
    </source>
</evidence>
<organism evidence="4 5">
    <name type="scientific">Rotaria sordida</name>
    <dbReference type="NCBI Taxonomy" id="392033"/>
    <lineage>
        <taxon>Eukaryota</taxon>
        <taxon>Metazoa</taxon>
        <taxon>Spiralia</taxon>
        <taxon>Gnathifera</taxon>
        <taxon>Rotifera</taxon>
        <taxon>Eurotatoria</taxon>
        <taxon>Bdelloidea</taxon>
        <taxon>Philodinida</taxon>
        <taxon>Philodinidae</taxon>
        <taxon>Rotaria</taxon>
    </lineage>
</organism>
<dbReference type="CDD" id="cd00117">
    <property type="entry name" value="TFP"/>
    <property type="match status" value="1"/>
</dbReference>
<dbReference type="Proteomes" id="UP000663854">
    <property type="component" value="Unassembled WGS sequence"/>
</dbReference>
<feature type="transmembrane region" description="Helical" evidence="1">
    <location>
        <begin position="101"/>
        <end position="120"/>
    </location>
</feature>
<feature type="chain" id="PRO_5036411638" evidence="2">
    <location>
        <begin position="25"/>
        <end position="123"/>
    </location>
</feature>
<dbReference type="AlphaFoldDB" id="A0A815H7L1"/>
<evidence type="ECO:0000256" key="2">
    <source>
        <dbReference type="SAM" id="SignalP"/>
    </source>
</evidence>
<keyword evidence="1" id="KW-1133">Transmembrane helix</keyword>
<feature type="signal peptide" evidence="2">
    <location>
        <begin position="1"/>
        <end position="24"/>
    </location>
</feature>